<evidence type="ECO:0000313" key="3">
    <source>
        <dbReference type="Proteomes" id="UP000195062"/>
    </source>
</evidence>
<dbReference type="EMBL" id="MDHH01000003">
    <property type="protein sequence ID" value="OUE01399.1"/>
    <property type="molecule type" value="Genomic_DNA"/>
</dbReference>
<dbReference type="Proteomes" id="UP000195062">
    <property type="component" value="Unassembled WGS sequence"/>
</dbReference>
<keyword evidence="3" id="KW-1185">Reference proteome</keyword>
<reference evidence="2 3" key="1">
    <citation type="submission" date="2016-08" db="EMBL/GenBank/DDBJ databases">
        <title>Genome sequence of Clavibacter michiganensis subsp. michiganensis strain CASJ007.</title>
        <authorList>
            <person name="Thapa S.P."/>
            <person name="Coaker G."/>
        </authorList>
    </citation>
    <scope>NUCLEOTIDE SEQUENCE [LARGE SCALE GENOMIC DNA]</scope>
    <source>
        <strain evidence="2">CASJ007</strain>
    </source>
</reference>
<feature type="compositionally biased region" description="Gly residues" evidence="1">
    <location>
        <begin position="58"/>
        <end position="69"/>
    </location>
</feature>
<proteinExistence type="predicted"/>
<evidence type="ECO:0000256" key="1">
    <source>
        <dbReference type="SAM" id="MobiDB-lite"/>
    </source>
</evidence>
<dbReference type="AlphaFoldDB" id="A0A251XFS0"/>
<sequence>MDRRSAGRTVTGARDSMVPDPSRCNEMACSTSSPTLTSAKRGRSSVRSKCQGTRYAGSGSGRMGRGGTGRSMRAR</sequence>
<organism evidence="2 3">
    <name type="scientific">Clavibacter michiganensis subsp. michiganensis</name>
    <dbReference type="NCBI Taxonomy" id="33013"/>
    <lineage>
        <taxon>Bacteria</taxon>
        <taxon>Bacillati</taxon>
        <taxon>Actinomycetota</taxon>
        <taxon>Actinomycetes</taxon>
        <taxon>Micrococcales</taxon>
        <taxon>Microbacteriaceae</taxon>
        <taxon>Clavibacter</taxon>
    </lineage>
</organism>
<accession>A0A251XFS0</accession>
<comment type="caution">
    <text evidence="2">The sequence shown here is derived from an EMBL/GenBank/DDBJ whole genome shotgun (WGS) entry which is preliminary data.</text>
</comment>
<gene>
    <name evidence="2" type="ORF">CMMCAS07_13910</name>
</gene>
<name>A0A251XFS0_CLAMM</name>
<feature type="compositionally biased region" description="Polar residues" evidence="1">
    <location>
        <begin position="28"/>
        <end position="38"/>
    </location>
</feature>
<feature type="region of interest" description="Disordered" evidence="1">
    <location>
        <begin position="1"/>
        <end position="75"/>
    </location>
</feature>
<evidence type="ECO:0000313" key="2">
    <source>
        <dbReference type="EMBL" id="OUE01399.1"/>
    </source>
</evidence>
<protein>
    <submittedName>
        <fullName evidence="2">Uncharacterized protein</fullName>
    </submittedName>
</protein>